<name>A0A0A9D0S2_ARUDO</name>
<dbReference type="AlphaFoldDB" id="A0A0A9D0S2"/>
<reference evidence="1" key="1">
    <citation type="submission" date="2014-09" db="EMBL/GenBank/DDBJ databases">
        <authorList>
            <person name="Magalhaes I.L.F."/>
            <person name="Oliveira U."/>
            <person name="Santos F.R."/>
            <person name="Vidigal T.H.D.A."/>
            <person name="Brescovit A.D."/>
            <person name="Santos A.J."/>
        </authorList>
    </citation>
    <scope>NUCLEOTIDE SEQUENCE</scope>
    <source>
        <tissue evidence="1">Shoot tissue taken approximately 20 cm above the soil surface</tissue>
    </source>
</reference>
<sequence>MIGGVLHRLLSNTNLIKNSCRKYLTAKTACDEPTTKESSGAVKPLASLPLRELRTRTADFSGNCTSALVNSDQCRLDGLMWAPLVQNCSAIDYPRPIVATVITVRLAHQGSFC</sequence>
<accession>A0A0A9D0S2</accession>
<protein>
    <submittedName>
        <fullName evidence="1">Uncharacterized protein</fullName>
    </submittedName>
</protein>
<reference evidence="1" key="2">
    <citation type="journal article" date="2015" name="Data Brief">
        <title>Shoot transcriptome of the giant reed, Arundo donax.</title>
        <authorList>
            <person name="Barrero R.A."/>
            <person name="Guerrero F.D."/>
            <person name="Moolhuijzen P."/>
            <person name="Goolsby J.A."/>
            <person name="Tidwell J."/>
            <person name="Bellgard S.E."/>
            <person name="Bellgard M.I."/>
        </authorList>
    </citation>
    <scope>NUCLEOTIDE SEQUENCE</scope>
    <source>
        <tissue evidence="1">Shoot tissue taken approximately 20 cm above the soil surface</tissue>
    </source>
</reference>
<dbReference type="EMBL" id="GBRH01218660">
    <property type="protein sequence ID" value="JAD79235.1"/>
    <property type="molecule type" value="Transcribed_RNA"/>
</dbReference>
<evidence type="ECO:0000313" key="1">
    <source>
        <dbReference type="EMBL" id="JAD79235.1"/>
    </source>
</evidence>
<proteinExistence type="predicted"/>
<organism evidence="1">
    <name type="scientific">Arundo donax</name>
    <name type="common">Giant reed</name>
    <name type="synonym">Donax arundinaceus</name>
    <dbReference type="NCBI Taxonomy" id="35708"/>
    <lineage>
        <taxon>Eukaryota</taxon>
        <taxon>Viridiplantae</taxon>
        <taxon>Streptophyta</taxon>
        <taxon>Embryophyta</taxon>
        <taxon>Tracheophyta</taxon>
        <taxon>Spermatophyta</taxon>
        <taxon>Magnoliopsida</taxon>
        <taxon>Liliopsida</taxon>
        <taxon>Poales</taxon>
        <taxon>Poaceae</taxon>
        <taxon>PACMAD clade</taxon>
        <taxon>Arundinoideae</taxon>
        <taxon>Arundineae</taxon>
        <taxon>Arundo</taxon>
    </lineage>
</organism>